<dbReference type="AlphaFoldDB" id="A0A329QF43"/>
<evidence type="ECO:0000259" key="2">
    <source>
        <dbReference type="SMART" id="SM01043"/>
    </source>
</evidence>
<dbReference type="InterPro" id="IPR011990">
    <property type="entry name" value="TPR-like_helical_dom_sf"/>
</dbReference>
<dbReference type="InterPro" id="IPR036388">
    <property type="entry name" value="WH-like_DNA-bd_sf"/>
</dbReference>
<evidence type="ECO:0000313" key="4">
    <source>
        <dbReference type="Proteomes" id="UP000250462"/>
    </source>
</evidence>
<dbReference type="PANTHER" id="PTHR35807">
    <property type="entry name" value="TRANSCRIPTIONAL REGULATOR REDD-RELATED"/>
    <property type="match status" value="1"/>
</dbReference>
<dbReference type="Proteomes" id="UP000250462">
    <property type="component" value="Unassembled WGS sequence"/>
</dbReference>
<dbReference type="Gene3D" id="1.10.10.10">
    <property type="entry name" value="Winged helix-like DNA-binding domain superfamily/Winged helix DNA-binding domain"/>
    <property type="match status" value="1"/>
</dbReference>
<dbReference type="EMBL" id="QMIG01000026">
    <property type="protein sequence ID" value="RAW10591.1"/>
    <property type="molecule type" value="Genomic_DNA"/>
</dbReference>
<dbReference type="Pfam" id="PF03704">
    <property type="entry name" value="BTAD"/>
    <property type="match status" value="1"/>
</dbReference>
<dbReference type="InterPro" id="IPR005158">
    <property type="entry name" value="BTAD"/>
</dbReference>
<feature type="domain" description="Bacterial transcriptional activator" evidence="2">
    <location>
        <begin position="96"/>
        <end position="235"/>
    </location>
</feature>
<dbReference type="Gene3D" id="1.25.40.10">
    <property type="entry name" value="Tetratricopeptide repeat domain"/>
    <property type="match status" value="1"/>
</dbReference>
<evidence type="ECO:0000256" key="1">
    <source>
        <dbReference type="SAM" id="MobiDB-lite"/>
    </source>
</evidence>
<evidence type="ECO:0000313" key="3">
    <source>
        <dbReference type="EMBL" id="RAW10591.1"/>
    </source>
</evidence>
<accession>A0A329QF43</accession>
<dbReference type="SUPFAM" id="SSF48452">
    <property type="entry name" value="TPR-like"/>
    <property type="match status" value="1"/>
</dbReference>
<organism evidence="3 4">
    <name type="scientific">Phytoactinopolyspora halophila</name>
    <dbReference type="NCBI Taxonomy" id="1981511"/>
    <lineage>
        <taxon>Bacteria</taxon>
        <taxon>Bacillati</taxon>
        <taxon>Actinomycetota</taxon>
        <taxon>Actinomycetes</taxon>
        <taxon>Jiangellales</taxon>
        <taxon>Jiangellaceae</taxon>
        <taxon>Phytoactinopolyspora</taxon>
    </lineage>
</organism>
<gene>
    <name evidence="3" type="ORF">DPM12_18790</name>
</gene>
<proteinExistence type="predicted"/>
<protein>
    <submittedName>
        <fullName evidence="3">SARP family transcriptional regulator</fullName>
    </submittedName>
</protein>
<dbReference type="SMART" id="SM01043">
    <property type="entry name" value="BTAD"/>
    <property type="match status" value="1"/>
</dbReference>
<dbReference type="InterPro" id="IPR051677">
    <property type="entry name" value="AfsR-DnrI-RedD_regulator"/>
</dbReference>
<feature type="region of interest" description="Disordered" evidence="1">
    <location>
        <begin position="236"/>
        <end position="257"/>
    </location>
</feature>
<reference evidence="3 4" key="1">
    <citation type="submission" date="2018-06" db="EMBL/GenBank/DDBJ databases">
        <title>Phytoactinopolyspora halophila sp. nov., a novel halophilic actinomycete isolated from a saline soil in China.</title>
        <authorList>
            <person name="Tang S.-K."/>
        </authorList>
    </citation>
    <scope>NUCLEOTIDE SEQUENCE [LARGE SCALE GENOMIC DNA]</scope>
    <source>
        <strain evidence="3 4">YIM 96934</strain>
    </source>
</reference>
<keyword evidence="4" id="KW-1185">Reference proteome</keyword>
<comment type="caution">
    <text evidence="3">The sequence shown here is derived from an EMBL/GenBank/DDBJ whole genome shotgun (WGS) entry which is preliminary data.</text>
</comment>
<name>A0A329QF43_9ACTN</name>
<sequence length="257" mass="29189">MKRKDSRLRLRLFGCWQMSVDHRTVDMPLRARRIIALLALRGRLPRSYAAATLWPDTDEQRSQTSLRAVLSDVQRRMPGIVHASNGDLELSAEVSVDVHEFRADAATVLRGERPDLSGVDDLAAVAGGELLPGWYDEWVLVDRERLHHLKLHVTEALSDRLMKDGFFPQALEMAFRAVELDPLRESARRAVIQVYLAEGNPASAVREYRRFRATLREELGVEPTYQLSELVERGSQSSWPVEPGRQPVPDRTYLPTA</sequence>